<evidence type="ECO:0000256" key="2">
    <source>
        <dbReference type="ARBA" id="ARBA00022448"/>
    </source>
</evidence>
<evidence type="ECO:0000259" key="10">
    <source>
        <dbReference type="PROSITE" id="PS50850"/>
    </source>
</evidence>
<dbReference type="CDD" id="cd17323">
    <property type="entry name" value="MFS_Tpo1_MDR_like"/>
    <property type="match status" value="1"/>
</dbReference>
<keyword evidence="4 9" id="KW-0812">Transmembrane</keyword>
<evidence type="ECO:0000256" key="4">
    <source>
        <dbReference type="ARBA" id="ARBA00022692"/>
    </source>
</evidence>
<evidence type="ECO:0000256" key="9">
    <source>
        <dbReference type="SAM" id="Phobius"/>
    </source>
</evidence>
<dbReference type="Pfam" id="PF07690">
    <property type="entry name" value="MFS_1"/>
    <property type="match status" value="1"/>
</dbReference>
<dbReference type="Proteomes" id="UP000019478">
    <property type="component" value="Unassembled WGS sequence"/>
</dbReference>
<evidence type="ECO:0000256" key="1">
    <source>
        <dbReference type="ARBA" id="ARBA00004651"/>
    </source>
</evidence>
<name>W9YGH2_9EURO</name>
<dbReference type="HOGENOM" id="CLU_008455_11_6_1"/>
<reference evidence="11 12" key="1">
    <citation type="submission" date="2013-03" db="EMBL/GenBank/DDBJ databases">
        <title>The Genome Sequence of Capronia epimyces CBS 606.96.</title>
        <authorList>
            <consortium name="The Broad Institute Genomics Platform"/>
            <person name="Cuomo C."/>
            <person name="de Hoog S."/>
            <person name="Gorbushina A."/>
            <person name="Walker B."/>
            <person name="Young S.K."/>
            <person name="Zeng Q."/>
            <person name="Gargeya S."/>
            <person name="Fitzgerald M."/>
            <person name="Haas B."/>
            <person name="Abouelleil A."/>
            <person name="Allen A.W."/>
            <person name="Alvarado L."/>
            <person name="Arachchi H.M."/>
            <person name="Berlin A.M."/>
            <person name="Chapman S.B."/>
            <person name="Gainer-Dewar J."/>
            <person name="Goldberg J."/>
            <person name="Griggs A."/>
            <person name="Gujja S."/>
            <person name="Hansen M."/>
            <person name="Howarth C."/>
            <person name="Imamovic A."/>
            <person name="Ireland A."/>
            <person name="Larimer J."/>
            <person name="McCowan C."/>
            <person name="Murphy C."/>
            <person name="Pearson M."/>
            <person name="Poon T.W."/>
            <person name="Priest M."/>
            <person name="Roberts A."/>
            <person name="Saif S."/>
            <person name="Shea T."/>
            <person name="Sisk P."/>
            <person name="Sykes S."/>
            <person name="Wortman J."/>
            <person name="Nusbaum C."/>
            <person name="Birren B."/>
        </authorList>
    </citation>
    <scope>NUCLEOTIDE SEQUENCE [LARGE SCALE GENOMIC DNA]</scope>
    <source>
        <strain evidence="11 12">CBS 606.96</strain>
    </source>
</reference>
<dbReference type="SUPFAM" id="SSF103473">
    <property type="entry name" value="MFS general substrate transporter"/>
    <property type="match status" value="1"/>
</dbReference>
<organism evidence="11 12">
    <name type="scientific">Capronia epimyces CBS 606.96</name>
    <dbReference type="NCBI Taxonomy" id="1182542"/>
    <lineage>
        <taxon>Eukaryota</taxon>
        <taxon>Fungi</taxon>
        <taxon>Dikarya</taxon>
        <taxon>Ascomycota</taxon>
        <taxon>Pezizomycotina</taxon>
        <taxon>Eurotiomycetes</taxon>
        <taxon>Chaetothyriomycetidae</taxon>
        <taxon>Chaetothyriales</taxon>
        <taxon>Herpotrichiellaceae</taxon>
        <taxon>Capronia</taxon>
    </lineage>
</organism>
<feature type="compositionally biased region" description="Basic and acidic residues" evidence="8">
    <location>
        <begin position="8"/>
        <end position="30"/>
    </location>
</feature>
<feature type="transmembrane region" description="Helical" evidence="9">
    <location>
        <begin position="476"/>
        <end position="499"/>
    </location>
</feature>
<feature type="transmembrane region" description="Helical" evidence="9">
    <location>
        <begin position="97"/>
        <end position="116"/>
    </location>
</feature>
<feature type="transmembrane region" description="Helical" evidence="9">
    <location>
        <begin position="167"/>
        <end position="186"/>
    </location>
</feature>
<dbReference type="InterPro" id="IPR036259">
    <property type="entry name" value="MFS_trans_sf"/>
</dbReference>
<feature type="transmembrane region" description="Helical" evidence="9">
    <location>
        <begin position="443"/>
        <end position="464"/>
    </location>
</feature>
<evidence type="ECO:0000313" key="12">
    <source>
        <dbReference type="Proteomes" id="UP000019478"/>
    </source>
</evidence>
<evidence type="ECO:0000256" key="6">
    <source>
        <dbReference type="ARBA" id="ARBA00023136"/>
    </source>
</evidence>
<dbReference type="GO" id="GO:0005886">
    <property type="term" value="C:plasma membrane"/>
    <property type="evidence" value="ECO:0007669"/>
    <property type="project" value="UniProtKB-SubCell"/>
</dbReference>
<feature type="transmembrane region" description="Helical" evidence="9">
    <location>
        <begin position="192"/>
        <end position="217"/>
    </location>
</feature>
<accession>W9YGH2</accession>
<feature type="region of interest" description="Disordered" evidence="8">
    <location>
        <begin position="1"/>
        <end position="39"/>
    </location>
</feature>
<dbReference type="FunFam" id="1.20.1250.20:FF:000011">
    <property type="entry name" value="MFS multidrug transporter, putative"/>
    <property type="match status" value="1"/>
</dbReference>
<evidence type="ECO:0000313" key="11">
    <source>
        <dbReference type="EMBL" id="EXJ88780.1"/>
    </source>
</evidence>
<feature type="transmembrane region" description="Helical" evidence="9">
    <location>
        <begin position="333"/>
        <end position="359"/>
    </location>
</feature>
<dbReference type="PANTHER" id="PTHR23502:SF186">
    <property type="entry name" value="MAJOR FACILITATOR SUPERFAMILY (MFS) PROFILE DOMAIN-CONTAINING PROTEIN"/>
    <property type="match status" value="1"/>
</dbReference>
<dbReference type="STRING" id="1182542.W9YGH2"/>
<feature type="transmembrane region" description="Helical" evidence="9">
    <location>
        <begin position="224"/>
        <end position="248"/>
    </location>
</feature>
<feature type="domain" description="Major facilitator superfamily (MFS) profile" evidence="10">
    <location>
        <begin position="101"/>
        <end position="537"/>
    </location>
</feature>
<evidence type="ECO:0000256" key="3">
    <source>
        <dbReference type="ARBA" id="ARBA00022475"/>
    </source>
</evidence>
<feature type="transmembrane region" description="Helical" evidence="9">
    <location>
        <begin position="136"/>
        <end position="155"/>
    </location>
</feature>
<dbReference type="eggNOG" id="KOG0255">
    <property type="taxonomic scope" value="Eukaryota"/>
</dbReference>
<keyword evidence="2" id="KW-0813">Transport</keyword>
<comment type="similarity">
    <text evidence="7">Belongs to the major facilitator superfamily. DHA1 family. Polyamines/proton antiporter (TC 2.A.1.2.16) subfamily.</text>
</comment>
<feature type="transmembrane region" description="Helical" evidence="9">
    <location>
        <begin position="418"/>
        <end position="437"/>
    </location>
</feature>
<keyword evidence="6 9" id="KW-0472">Membrane</keyword>
<evidence type="ECO:0000256" key="5">
    <source>
        <dbReference type="ARBA" id="ARBA00022989"/>
    </source>
</evidence>
<dbReference type="GeneID" id="19165977"/>
<keyword evidence="3" id="KW-1003">Cell membrane</keyword>
<dbReference type="Gene3D" id="1.20.1250.20">
    <property type="entry name" value="MFS general substrate transporter like domains"/>
    <property type="match status" value="1"/>
</dbReference>
<dbReference type="AlphaFoldDB" id="W9YGH2"/>
<dbReference type="RefSeq" id="XP_007730177.1">
    <property type="nucleotide sequence ID" value="XM_007731987.1"/>
</dbReference>
<dbReference type="OrthoDB" id="446368at2759"/>
<comment type="caution">
    <text evidence="11">The sequence shown here is derived from an EMBL/GenBank/DDBJ whole genome shotgun (WGS) entry which is preliminary data.</text>
</comment>
<dbReference type="InterPro" id="IPR011701">
    <property type="entry name" value="MFS"/>
</dbReference>
<keyword evidence="12" id="KW-1185">Reference proteome</keyword>
<dbReference type="EMBL" id="AMGY01000002">
    <property type="protein sequence ID" value="EXJ88780.1"/>
    <property type="molecule type" value="Genomic_DNA"/>
</dbReference>
<gene>
    <name evidence="11" type="ORF">A1O3_01844</name>
</gene>
<sequence>MASTESNKTSDLDNNVNRDPEKDPQNDRPHGLPAIPSDPHPSLLPSISYWRLLFDQSVVWPELLTTEYEGSGTEEDPYLVHWVHDDPRNPLNFSGGFKWYLTLTVAIVTLVAAFISSSYSACLEQITKEFGVSEEVAVIGLALYVLGFGVGPCAWAPAGELYGRQVVLFATYGALTVFNAAAAGAPNIQSLLVFRFLAGTFAASPLTNSGGVVADLFRQEQRGLAMILFAMAPFMGPVLGPIVGGFLGQGPGWRWVEGCSAIMSGVMWIISALTVPETYAPLLLRKRADKLSKMTGKCYRSKIEVFRGGRTSARHEFSKALVRPWALLFHEPIVLFLSVYMSIVYGTLYMLFGAFPIVYQELRGWNEGEGGLAFSGVIIGTVLAIFYGALDNKRYIQKSRALAASSSSRTSLPPEERLIPSIIGGISVPVSLFWFAWTNGPTVHWMASIAAGVPFGFGIVLIFISIKNYLVDAYTVFAASALAVTVIMRSCFGAAFPLFTTYMYHGLGVHWASTLVAFLSLACLPIPFVFWKVGASLRKRCRYAAEAEAMLKQLN</sequence>
<dbReference type="PANTHER" id="PTHR23502">
    <property type="entry name" value="MAJOR FACILITATOR SUPERFAMILY"/>
    <property type="match status" value="1"/>
</dbReference>
<comment type="subcellular location">
    <subcellularLocation>
        <location evidence="1">Cell membrane</location>
        <topology evidence="1">Multi-pass membrane protein</topology>
    </subcellularLocation>
</comment>
<evidence type="ECO:0000256" key="8">
    <source>
        <dbReference type="SAM" id="MobiDB-lite"/>
    </source>
</evidence>
<dbReference type="GO" id="GO:0022857">
    <property type="term" value="F:transmembrane transporter activity"/>
    <property type="evidence" value="ECO:0007669"/>
    <property type="project" value="InterPro"/>
</dbReference>
<feature type="transmembrane region" description="Helical" evidence="9">
    <location>
        <begin position="371"/>
        <end position="390"/>
    </location>
</feature>
<dbReference type="InterPro" id="IPR020846">
    <property type="entry name" value="MFS_dom"/>
</dbReference>
<protein>
    <recommendedName>
        <fullName evidence="10">Major facilitator superfamily (MFS) profile domain-containing protein</fullName>
    </recommendedName>
</protein>
<keyword evidence="5 9" id="KW-1133">Transmembrane helix</keyword>
<dbReference type="PROSITE" id="PS50850">
    <property type="entry name" value="MFS"/>
    <property type="match status" value="1"/>
</dbReference>
<feature type="transmembrane region" description="Helical" evidence="9">
    <location>
        <begin position="260"/>
        <end position="284"/>
    </location>
</feature>
<feature type="transmembrane region" description="Helical" evidence="9">
    <location>
        <begin position="511"/>
        <end position="531"/>
    </location>
</feature>
<proteinExistence type="inferred from homology"/>
<evidence type="ECO:0000256" key="7">
    <source>
        <dbReference type="ARBA" id="ARBA00038459"/>
    </source>
</evidence>